<dbReference type="EMBL" id="CP003985">
    <property type="protein sequence ID" value="AGF79719.1"/>
    <property type="molecule type" value="Genomic_DNA"/>
</dbReference>
<dbReference type="OrthoDB" id="21421at2"/>
<dbReference type="eggNOG" id="COG3012">
    <property type="taxonomic scope" value="Bacteria"/>
</dbReference>
<dbReference type="Proteomes" id="UP000011721">
    <property type="component" value="Chromosome"/>
</dbReference>
<dbReference type="KEGG" id="dsf:UWK_03192"/>
<sequence>MEDTKLHQLCPCCSAKLFSDCCHPIIQDQSQAKTAEQLMRSRYTAFTQANDKYLMDSWARKTRPETIHSEDDTIRWLSLEILECNDGMANDEDGSVRFTARFLSSGHICSLHEKSSFIKEDGLWYYLDGETQSKTAKVGRNAPCPCGSGKKYKRCCC</sequence>
<dbReference type="InterPro" id="IPR032710">
    <property type="entry name" value="NTF2-like_dom_sf"/>
</dbReference>
<dbReference type="PANTHER" id="PTHR33747:SF1">
    <property type="entry name" value="ADENYLATE CYCLASE-ASSOCIATED CAP C-TERMINAL DOMAIN-CONTAINING PROTEIN"/>
    <property type="match status" value="1"/>
</dbReference>
<dbReference type="STRING" id="1167006.UWK_03192"/>
<dbReference type="AlphaFoldDB" id="M1NJH2"/>
<organism evidence="2 3">
    <name type="scientific">Desulfocapsa sulfexigens (strain DSM 10523 / SB164P1)</name>
    <dbReference type="NCBI Taxonomy" id="1167006"/>
    <lineage>
        <taxon>Bacteria</taxon>
        <taxon>Pseudomonadati</taxon>
        <taxon>Thermodesulfobacteriota</taxon>
        <taxon>Desulfobulbia</taxon>
        <taxon>Desulfobulbales</taxon>
        <taxon>Desulfocapsaceae</taxon>
        <taxon>Desulfocapsa</taxon>
    </lineage>
</organism>
<protein>
    <recommendedName>
        <fullName evidence="1">YchJ-like middle NTF2-like domain-containing protein</fullName>
    </recommendedName>
</protein>
<feature type="domain" description="YchJ-like middle NTF2-like" evidence="1">
    <location>
        <begin position="34"/>
        <end position="129"/>
    </location>
</feature>
<dbReference type="Gene3D" id="3.10.450.50">
    <property type="match status" value="1"/>
</dbReference>
<evidence type="ECO:0000313" key="3">
    <source>
        <dbReference type="Proteomes" id="UP000011721"/>
    </source>
</evidence>
<accession>M1NJH2</accession>
<gene>
    <name evidence="2" type="ordered locus">UWK_03192</name>
</gene>
<evidence type="ECO:0000313" key="2">
    <source>
        <dbReference type="EMBL" id="AGF79719.1"/>
    </source>
</evidence>
<dbReference type="RefSeq" id="WP_015405403.1">
    <property type="nucleotide sequence ID" value="NC_020304.1"/>
</dbReference>
<evidence type="ECO:0000259" key="1">
    <source>
        <dbReference type="Pfam" id="PF17775"/>
    </source>
</evidence>
<dbReference type="HOGENOM" id="CLU_099590_0_0_7"/>
<dbReference type="InterPro" id="IPR048469">
    <property type="entry name" value="YchJ-like_M"/>
</dbReference>
<dbReference type="InterPro" id="IPR004027">
    <property type="entry name" value="SEC_C_motif"/>
</dbReference>
<keyword evidence="3" id="KW-1185">Reference proteome</keyword>
<dbReference type="Pfam" id="PF17775">
    <property type="entry name" value="YchJ_M-like"/>
    <property type="match status" value="1"/>
</dbReference>
<name>M1NJH2_DESSD</name>
<dbReference type="SUPFAM" id="SSF103642">
    <property type="entry name" value="Sec-C motif"/>
    <property type="match status" value="1"/>
</dbReference>
<dbReference type="Pfam" id="PF02810">
    <property type="entry name" value="SEC-C"/>
    <property type="match status" value="1"/>
</dbReference>
<reference evidence="3" key="1">
    <citation type="journal article" date="2013" name="Stand. Genomic Sci.">
        <title>Complete genome sequence of Desulfocapsa sulfexigens, a marine deltaproteobacterium specialized in disproportionating inorganic sulfur compounds.</title>
        <authorList>
            <person name="Finster K.W."/>
            <person name="Kjeldsen K.U."/>
            <person name="Kube M."/>
            <person name="Reinhardt R."/>
            <person name="Mussmann M."/>
            <person name="Amann R."/>
            <person name="Schreiber L."/>
        </authorList>
    </citation>
    <scope>NUCLEOTIDE SEQUENCE [LARGE SCALE GENOMIC DNA]</scope>
    <source>
        <strain evidence="3">DSM 10523 / SB164P1</strain>
    </source>
</reference>
<dbReference type="PATRIC" id="fig|1167006.5.peg.3443"/>
<dbReference type="PANTHER" id="PTHR33747">
    <property type="entry name" value="UPF0225 PROTEIN SCO1677"/>
    <property type="match status" value="1"/>
</dbReference>
<dbReference type="NCBIfam" id="NF002449">
    <property type="entry name" value="PRK01617.1"/>
    <property type="match status" value="1"/>
</dbReference>
<proteinExistence type="predicted"/>
<dbReference type="SUPFAM" id="SSF54427">
    <property type="entry name" value="NTF2-like"/>
    <property type="match status" value="1"/>
</dbReference>